<reference evidence="1 2" key="1">
    <citation type="submission" date="2019-09" db="EMBL/GenBank/DDBJ databases">
        <authorList>
            <person name="Chandra G."/>
            <person name="Truman W A."/>
        </authorList>
    </citation>
    <scope>NUCLEOTIDE SEQUENCE [LARGE SCALE GENOMIC DNA]</scope>
    <source>
        <strain evidence="1">PS928</strain>
    </source>
</reference>
<evidence type="ECO:0000313" key="2">
    <source>
        <dbReference type="Proteomes" id="UP000381378"/>
    </source>
</evidence>
<evidence type="ECO:0000313" key="1">
    <source>
        <dbReference type="EMBL" id="VVP79000.1"/>
    </source>
</evidence>
<sequence>MAIDREPGFFHSHASGKQALVRFKWGDDNDPVPVGVRVMAQLDPRGESLIGESEGPFQSVDDARLCGIELANNWYDRGNA</sequence>
<protein>
    <submittedName>
        <fullName evidence="1">Uncharacterized protein</fullName>
    </submittedName>
</protein>
<organism evidence="1 2">
    <name type="scientific">Pseudomonas fluorescens</name>
    <dbReference type="NCBI Taxonomy" id="294"/>
    <lineage>
        <taxon>Bacteria</taxon>
        <taxon>Pseudomonadati</taxon>
        <taxon>Pseudomonadota</taxon>
        <taxon>Gammaproteobacteria</taxon>
        <taxon>Pseudomonadales</taxon>
        <taxon>Pseudomonadaceae</taxon>
        <taxon>Pseudomonas</taxon>
    </lineage>
</organism>
<proteinExistence type="predicted"/>
<name>A0A5E7RZ16_PSEFL</name>
<dbReference type="Proteomes" id="UP000381378">
    <property type="component" value="Unassembled WGS sequence"/>
</dbReference>
<dbReference type="AlphaFoldDB" id="A0A5E7RZ16"/>
<gene>
    <name evidence="1" type="ORF">PS928_00533</name>
</gene>
<accession>A0A5E7RZ16</accession>
<dbReference type="EMBL" id="CABVJF010000002">
    <property type="protein sequence ID" value="VVP79000.1"/>
    <property type="molecule type" value="Genomic_DNA"/>
</dbReference>